<dbReference type="InterPro" id="IPR039722">
    <property type="entry name" value="Upf3"/>
</dbReference>
<dbReference type="InterPro" id="IPR005120">
    <property type="entry name" value="UPF3_dom"/>
</dbReference>
<evidence type="ECO:0000256" key="5">
    <source>
        <dbReference type="SAM" id="MobiDB-lite"/>
    </source>
</evidence>
<dbReference type="FunCoup" id="I1BM85">
    <property type="interactions" value="97"/>
</dbReference>
<keyword evidence="8" id="KW-1185">Reference proteome</keyword>
<keyword evidence="3" id="KW-0866">Nonsense-mediated mRNA decay</keyword>
<dbReference type="GO" id="GO:0000184">
    <property type="term" value="P:nuclear-transcribed mRNA catabolic process, nonsense-mediated decay"/>
    <property type="evidence" value="ECO:0007669"/>
    <property type="project" value="UniProtKB-KW"/>
</dbReference>
<dbReference type="eggNOG" id="KOG1295">
    <property type="taxonomic scope" value="Eukaryota"/>
</dbReference>
<dbReference type="AlphaFoldDB" id="I1BM85"/>
<feature type="region of interest" description="Disordered" evidence="5">
    <location>
        <begin position="88"/>
        <end position="123"/>
    </location>
</feature>
<organism evidence="7 8">
    <name type="scientific">Rhizopus delemar (strain RA 99-880 / ATCC MYA-4621 / FGSC 9543 / NRRL 43880)</name>
    <name type="common">Mucormycosis agent</name>
    <name type="synonym">Rhizopus arrhizus var. delemar</name>
    <dbReference type="NCBI Taxonomy" id="246409"/>
    <lineage>
        <taxon>Eukaryota</taxon>
        <taxon>Fungi</taxon>
        <taxon>Fungi incertae sedis</taxon>
        <taxon>Mucoromycota</taxon>
        <taxon>Mucoromycotina</taxon>
        <taxon>Mucoromycetes</taxon>
        <taxon>Mucorales</taxon>
        <taxon>Mucorineae</taxon>
        <taxon>Rhizopodaceae</taxon>
        <taxon>Rhizopus</taxon>
    </lineage>
</organism>
<reference evidence="7 8" key="1">
    <citation type="journal article" date="2009" name="PLoS Genet.">
        <title>Genomic analysis of the basal lineage fungus Rhizopus oryzae reveals a whole-genome duplication.</title>
        <authorList>
            <person name="Ma L.-J."/>
            <person name="Ibrahim A.S."/>
            <person name="Skory C."/>
            <person name="Grabherr M.G."/>
            <person name="Burger G."/>
            <person name="Butler M."/>
            <person name="Elias M."/>
            <person name="Idnurm A."/>
            <person name="Lang B.F."/>
            <person name="Sone T."/>
            <person name="Abe A."/>
            <person name="Calvo S.E."/>
            <person name="Corrochano L.M."/>
            <person name="Engels R."/>
            <person name="Fu J."/>
            <person name="Hansberg W."/>
            <person name="Kim J.-M."/>
            <person name="Kodira C.D."/>
            <person name="Koehrsen M.J."/>
            <person name="Liu B."/>
            <person name="Miranda-Saavedra D."/>
            <person name="O'Leary S."/>
            <person name="Ortiz-Castellanos L."/>
            <person name="Poulter R."/>
            <person name="Rodriguez-Romero J."/>
            <person name="Ruiz-Herrera J."/>
            <person name="Shen Y.-Q."/>
            <person name="Zeng Q."/>
            <person name="Galagan J."/>
            <person name="Birren B.W."/>
            <person name="Cuomo C.A."/>
            <person name="Wickes B.L."/>
        </authorList>
    </citation>
    <scope>NUCLEOTIDE SEQUENCE [LARGE SCALE GENOMIC DNA]</scope>
    <source>
        <strain evidence="8">RA 99-880 / ATCC MYA-4621 / FGSC 9543 / NRRL 43880</strain>
    </source>
</reference>
<dbReference type="OrthoDB" id="18087at2759"/>
<protein>
    <recommendedName>
        <fullName evidence="6">UPF3 domain-containing protein</fullName>
    </recommendedName>
</protein>
<dbReference type="STRING" id="246409.I1BM85"/>
<dbReference type="GO" id="GO:0045727">
    <property type="term" value="P:positive regulation of translation"/>
    <property type="evidence" value="ECO:0007669"/>
    <property type="project" value="TreeGrafter"/>
</dbReference>
<dbReference type="GO" id="GO:0003729">
    <property type="term" value="F:mRNA binding"/>
    <property type="evidence" value="ECO:0007669"/>
    <property type="project" value="TreeGrafter"/>
</dbReference>
<evidence type="ECO:0000256" key="2">
    <source>
        <dbReference type="ARBA" id="ARBA00005991"/>
    </source>
</evidence>
<keyword evidence="4" id="KW-0539">Nucleus</keyword>
<feature type="region of interest" description="Disordered" evidence="5">
    <location>
        <begin position="167"/>
        <end position="298"/>
    </location>
</feature>
<comment type="subcellular location">
    <subcellularLocation>
        <location evidence="1">Nucleus</location>
    </subcellularLocation>
</comment>
<dbReference type="PANTHER" id="PTHR13112">
    <property type="entry name" value="UPF3 REGULATOR OF NONSENSE TRANSCRIPTS-LIKE PROTEIN"/>
    <property type="match status" value="1"/>
</dbReference>
<dbReference type="InterPro" id="IPR035979">
    <property type="entry name" value="RBD_domain_sf"/>
</dbReference>
<evidence type="ECO:0000313" key="8">
    <source>
        <dbReference type="Proteomes" id="UP000009138"/>
    </source>
</evidence>
<feature type="compositionally biased region" description="Basic residues" evidence="5">
    <location>
        <begin position="237"/>
        <end position="248"/>
    </location>
</feature>
<feature type="region of interest" description="Disordered" evidence="5">
    <location>
        <begin position="1"/>
        <end position="34"/>
    </location>
</feature>
<dbReference type="Proteomes" id="UP000009138">
    <property type="component" value="Unassembled WGS sequence"/>
</dbReference>
<dbReference type="InParanoid" id="I1BM85"/>
<sequence length="298" mass="33761">MATQQVMDAPKVKPEEKKKRTKKKPRRQRKPTLKTKVVVRRLPPLLSKDEFMEAVKTWINEETTDYSSYIPGKVAKSGFDEHVFTDSRGNESRAVVEFSPYQKTPREHKSKDSREGTIDEDPEYLDFLKRLEAEKNKTAETQDDGKDGLNPIEKLENRIAMVTAKTLAAEQANKPKTTPLLEHLRAQKAAQAAAKAKKAAKKNARRKNENRSEQTASSSSESKNNTGNNGNNSNNNKPRKDRNKKKKEAKPSSDPSTKKERPPKKEGSNKPKRTKKPEQPQVMKIMTRQSPQQTNTSG</sequence>
<feature type="compositionally biased region" description="Basic residues" evidence="5">
    <location>
        <begin position="195"/>
        <end position="205"/>
    </location>
</feature>
<comment type="similarity">
    <text evidence="2">Belongs to the RENT3 family.</text>
</comment>
<feature type="compositionally biased region" description="Polar residues" evidence="5">
    <location>
        <begin position="287"/>
        <end position="298"/>
    </location>
</feature>
<feature type="compositionally biased region" description="Basic and acidic residues" evidence="5">
    <location>
        <begin position="256"/>
        <end position="269"/>
    </location>
</feature>
<dbReference type="CDD" id="cd12455">
    <property type="entry name" value="RRM_like_Smg4_UPF3"/>
    <property type="match status" value="1"/>
</dbReference>
<proteinExistence type="inferred from homology"/>
<name>I1BM85_RHIO9</name>
<feature type="compositionally biased region" description="Low complexity" evidence="5">
    <location>
        <begin position="215"/>
        <end position="236"/>
    </location>
</feature>
<dbReference type="GO" id="GO:0005730">
    <property type="term" value="C:nucleolus"/>
    <property type="evidence" value="ECO:0007669"/>
    <property type="project" value="TreeGrafter"/>
</dbReference>
<dbReference type="GeneID" id="93608991"/>
<gene>
    <name evidence="7" type="ORF">RO3G_02019</name>
</gene>
<dbReference type="SUPFAM" id="SSF54928">
    <property type="entry name" value="RNA-binding domain, RBD"/>
    <property type="match status" value="1"/>
</dbReference>
<dbReference type="VEuPathDB" id="FungiDB:RO3G_02019"/>
<dbReference type="Pfam" id="PF03467">
    <property type="entry name" value="Smg4_UPF3"/>
    <property type="match status" value="1"/>
</dbReference>
<evidence type="ECO:0000259" key="6">
    <source>
        <dbReference type="Pfam" id="PF03467"/>
    </source>
</evidence>
<dbReference type="PANTHER" id="PTHR13112:SF0">
    <property type="entry name" value="FI21285P1"/>
    <property type="match status" value="1"/>
</dbReference>
<feature type="domain" description="UPF3" evidence="6">
    <location>
        <begin position="77"/>
        <end position="189"/>
    </location>
</feature>
<dbReference type="Gene3D" id="3.30.70.330">
    <property type="match status" value="2"/>
</dbReference>
<evidence type="ECO:0000313" key="7">
    <source>
        <dbReference type="EMBL" id="EIE77315.1"/>
    </source>
</evidence>
<accession>I1BM85</accession>
<feature type="compositionally biased region" description="Basic residues" evidence="5">
    <location>
        <begin position="19"/>
        <end position="34"/>
    </location>
</feature>
<evidence type="ECO:0000256" key="1">
    <source>
        <dbReference type="ARBA" id="ARBA00004123"/>
    </source>
</evidence>
<dbReference type="GO" id="GO:0005737">
    <property type="term" value="C:cytoplasm"/>
    <property type="evidence" value="ECO:0007669"/>
    <property type="project" value="TreeGrafter"/>
</dbReference>
<feature type="compositionally biased region" description="Basic and acidic residues" evidence="5">
    <location>
        <begin position="104"/>
        <end position="117"/>
    </location>
</feature>
<evidence type="ECO:0000256" key="4">
    <source>
        <dbReference type="ARBA" id="ARBA00023242"/>
    </source>
</evidence>
<dbReference type="OMA" id="FINWHRY"/>
<dbReference type="InterPro" id="IPR012677">
    <property type="entry name" value="Nucleotide-bd_a/b_plait_sf"/>
</dbReference>
<dbReference type="RefSeq" id="XP_067512711.1">
    <property type="nucleotide sequence ID" value="XM_067656610.1"/>
</dbReference>
<evidence type="ECO:0000256" key="3">
    <source>
        <dbReference type="ARBA" id="ARBA00023161"/>
    </source>
</evidence>
<dbReference type="EMBL" id="CH476732">
    <property type="protein sequence ID" value="EIE77315.1"/>
    <property type="molecule type" value="Genomic_DNA"/>
</dbReference>